<sequence length="234" mass="26000">MCYHIGIKTVKISIIIPTLNEVEHIKSTLTTIKDSQNVELIVVDGGSGDGTIELIQNLGLPLIISPPGRAIQMNTGALASTGDILLFLHADTHLPPKFDTMIRQTLVKPGVVAGAFSLKIDSELPSLRLVERGVSWRSQLWQMPYGDQAIFIKRGVFQAVGGFPNIPIMEDFELICHLKCRGSIVTLQVPVVTSARRWLKMGVWQTTLMNQVIIIAYSLGISPIRIRNWYSWKN</sequence>
<dbReference type="GO" id="GO:0016757">
    <property type="term" value="F:glycosyltransferase activity"/>
    <property type="evidence" value="ECO:0007669"/>
    <property type="project" value="UniProtKB-KW"/>
</dbReference>
<dbReference type="OrthoDB" id="9810303at2"/>
<dbReference type="PANTHER" id="PTHR43646:SF2">
    <property type="entry name" value="GLYCOSYLTRANSFERASE 2-LIKE DOMAIN-CONTAINING PROTEIN"/>
    <property type="match status" value="1"/>
</dbReference>
<dbReference type="InterPro" id="IPR001173">
    <property type="entry name" value="Glyco_trans_2-like"/>
</dbReference>
<dbReference type="InterPro" id="IPR026461">
    <property type="entry name" value="Trfase_2_rSAM/seldom_assoc"/>
</dbReference>
<keyword evidence="12" id="KW-1185">Reference proteome</keyword>
<evidence type="ECO:0000256" key="9">
    <source>
        <dbReference type="ARBA" id="ARBA00040345"/>
    </source>
</evidence>
<dbReference type="EMBL" id="CAIY01000044">
    <property type="protein sequence ID" value="CCH67504.1"/>
    <property type="molecule type" value="Genomic_DNA"/>
</dbReference>
<evidence type="ECO:0000256" key="2">
    <source>
        <dbReference type="ARBA" id="ARBA00022475"/>
    </source>
</evidence>
<dbReference type="CDD" id="cd02522">
    <property type="entry name" value="GT_2_like_a"/>
    <property type="match status" value="1"/>
</dbReference>
<dbReference type="Pfam" id="PF00535">
    <property type="entry name" value="Glycos_transf_2"/>
    <property type="match status" value="1"/>
</dbReference>
<dbReference type="Gene3D" id="3.90.550.10">
    <property type="entry name" value="Spore Coat Polysaccharide Biosynthesis Protein SpsA, Chain A"/>
    <property type="match status" value="1"/>
</dbReference>
<keyword evidence="3" id="KW-0328">Glycosyltransferase</keyword>
<evidence type="ECO:0000313" key="12">
    <source>
        <dbReference type="Proteomes" id="UP000053051"/>
    </source>
</evidence>
<keyword evidence="4 11" id="KW-0808">Transferase</keyword>
<comment type="caution">
    <text evidence="11">The sequence shown here is derived from an EMBL/GenBank/DDBJ whole genome shotgun (WGS) entry which is preliminary data.</text>
</comment>
<evidence type="ECO:0000256" key="7">
    <source>
        <dbReference type="ARBA" id="ARBA00037904"/>
    </source>
</evidence>
<dbReference type="Proteomes" id="UP000053051">
    <property type="component" value="Unassembled WGS sequence"/>
</dbReference>
<keyword evidence="5" id="KW-0472">Membrane</keyword>
<dbReference type="PANTHER" id="PTHR43646">
    <property type="entry name" value="GLYCOSYLTRANSFERASE"/>
    <property type="match status" value="1"/>
</dbReference>
<dbReference type="STRING" id="1165094.RINTHH_13490"/>
<evidence type="ECO:0000256" key="6">
    <source>
        <dbReference type="ARBA" id="ARBA00037281"/>
    </source>
</evidence>
<evidence type="ECO:0000256" key="1">
    <source>
        <dbReference type="ARBA" id="ARBA00004236"/>
    </source>
</evidence>
<dbReference type="InterPro" id="IPR029044">
    <property type="entry name" value="Nucleotide-diphossugar_trans"/>
</dbReference>
<gene>
    <name evidence="11" type="ORF">RINTHH_13490</name>
</gene>
<evidence type="ECO:0000256" key="3">
    <source>
        <dbReference type="ARBA" id="ARBA00022676"/>
    </source>
</evidence>
<reference evidence="12" key="2">
    <citation type="submission" date="2016-01" db="EMBL/GenBank/DDBJ databases">
        <title>Diatom-associated endosymboitic cyanobacterium lacks core nitrogen metabolism enzymes.</title>
        <authorList>
            <person name="Hilton J.A."/>
            <person name="Foster R.A."/>
            <person name="Tripp H.J."/>
            <person name="Carter B.J."/>
            <person name="Zehr J.P."/>
            <person name="Villareal T.A."/>
        </authorList>
    </citation>
    <scope>NUCLEOTIDE SEQUENCE [LARGE SCALE GENOMIC DNA]</scope>
    <source>
        <strain evidence="12">HH01</strain>
    </source>
</reference>
<comment type="function">
    <text evidence="6">Catalyzes the glycosylation of 4,4'-diaponeurosporenoate, i.e. the esterification of glucose at the C1'' position with the carboxyl group of 4,4'-diaponeurosporenic acid, to form glycosyl-4,4'-diaponeurosporenoate. This is a step in the biosynthesis of staphyloxanthin, an orange pigment present in most staphylococci strains.</text>
</comment>
<accession>M1WSK0</accession>
<proteinExistence type="inferred from homology"/>
<evidence type="ECO:0000256" key="5">
    <source>
        <dbReference type="ARBA" id="ARBA00023136"/>
    </source>
</evidence>
<comment type="subcellular location">
    <subcellularLocation>
        <location evidence="1">Cell membrane</location>
    </subcellularLocation>
</comment>
<keyword evidence="2" id="KW-1003">Cell membrane</keyword>
<evidence type="ECO:0000256" key="8">
    <source>
        <dbReference type="ARBA" id="ARBA00038120"/>
    </source>
</evidence>
<comment type="similarity">
    <text evidence="8">Belongs to the glycosyltransferase 2 family. CrtQ subfamily.</text>
</comment>
<evidence type="ECO:0000259" key="10">
    <source>
        <dbReference type="Pfam" id="PF00535"/>
    </source>
</evidence>
<reference evidence="11 12" key="1">
    <citation type="submission" date="2012-05" db="EMBL/GenBank/DDBJ databases">
        <authorList>
            <person name="Hilton J."/>
        </authorList>
    </citation>
    <scope>NUCLEOTIDE SEQUENCE [LARGE SCALE GENOMIC DNA]</scope>
    <source>
        <strain evidence="11 12">HH01</strain>
    </source>
</reference>
<protein>
    <recommendedName>
        <fullName evidence="9">4,4'-diaponeurosporenoate glycosyltransferase</fullName>
    </recommendedName>
</protein>
<dbReference type="AlphaFoldDB" id="M1WSK0"/>
<organism evidence="11 12">
    <name type="scientific">Richelia intracellularis HH01</name>
    <dbReference type="NCBI Taxonomy" id="1165094"/>
    <lineage>
        <taxon>Bacteria</taxon>
        <taxon>Bacillati</taxon>
        <taxon>Cyanobacteriota</taxon>
        <taxon>Cyanophyceae</taxon>
        <taxon>Nostocales</taxon>
        <taxon>Nostocaceae</taxon>
        <taxon>Richelia</taxon>
    </lineage>
</organism>
<dbReference type="GO" id="GO:0005886">
    <property type="term" value="C:plasma membrane"/>
    <property type="evidence" value="ECO:0007669"/>
    <property type="project" value="UniProtKB-SubCell"/>
</dbReference>
<evidence type="ECO:0000256" key="4">
    <source>
        <dbReference type="ARBA" id="ARBA00022679"/>
    </source>
</evidence>
<feature type="domain" description="Glycosyltransferase 2-like" evidence="10">
    <location>
        <begin position="13"/>
        <end position="131"/>
    </location>
</feature>
<evidence type="ECO:0000313" key="11">
    <source>
        <dbReference type="EMBL" id="CCH67504.1"/>
    </source>
</evidence>
<dbReference type="SUPFAM" id="SSF53448">
    <property type="entry name" value="Nucleotide-diphospho-sugar transferases"/>
    <property type="match status" value="1"/>
</dbReference>
<name>M1WSK0_9NOST</name>
<comment type="pathway">
    <text evidence="7">Carotenoid biosynthesis; staphyloxanthin biosynthesis; staphyloxanthin from farnesyl diphosphate: step 4/5.</text>
</comment>
<dbReference type="NCBIfam" id="TIGR04283">
    <property type="entry name" value="glyco_like_mftF"/>
    <property type="match status" value="1"/>
</dbReference>